<gene>
    <name evidence="2" type="primary">epsJ</name>
    <name evidence="2" type="ORF">I598_3334</name>
</gene>
<feature type="domain" description="Glycosyltransferase 2-like" evidence="1">
    <location>
        <begin position="9"/>
        <end position="144"/>
    </location>
</feature>
<dbReference type="PATRIC" id="fig|1300344.3.peg.3355"/>
<keyword evidence="2" id="KW-0328">Glycosyltransferase</keyword>
<dbReference type="EC" id="2.4.-.-" evidence="2"/>
<dbReference type="Pfam" id="PF00535">
    <property type="entry name" value="Glycos_transf_2"/>
    <property type="match status" value="1"/>
</dbReference>
<dbReference type="PANTHER" id="PTHR43685:SF2">
    <property type="entry name" value="GLYCOSYLTRANSFERASE 2-LIKE DOMAIN-CONTAINING PROTEIN"/>
    <property type="match status" value="1"/>
</dbReference>
<dbReference type="Proteomes" id="UP000076794">
    <property type="component" value="Chromosome"/>
</dbReference>
<dbReference type="InterPro" id="IPR050834">
    <property type="entry name" value="Glycosyltransf_2"/>
</dbReference>
<keyword evidence="3" id="KW-1185">Reference proteome</keyword>
<dbReference type="OrthoDB" id="3226099at2"/>
<dbReference type="PANTHER" id="PTHR43685">
    <property type="entry name" value="GLYCOSYLTRANSFERASE"/>
    <property type="match status" value="1"/>
</dbReference>
<reference evidence="2 3" key="1">
    <citation type="submission" date="2016-01" db="EMBL/GenBank/DDBJ databases">
        <title>Complete genome sequence of a soil Actinobacterium, Isoptericola dokdonensis DS-3.</title>
        <authorList>
            <person name="Kwon S.-K."/>
            <person name="Kim J.F."/>
        </authorList>
    </citation>
    <scope>NUCLEOTIDE SEQUENCE [LARGE SCALE GENOMIC DNA]</scope>
    <source>
        <strain evidence="2 3">DS-3</strain>
    </source>
</reference>
<name>A0A161I163_9MICO</name>
<dbReference type="InterPro" id="IPR029044">
    <property type="entry name" value="Nucleotide-diphossugar_trans"/>
</dbReference>
<dbReference type="InterPro" id="IPR001173">
    <property type="entry name" value="Glyco_trans_2-like"/>
</dbReference>
<proteinExistence type="predicted"/>
<evidence type="ECO:0000259" key="1">
    <source>
        <dbReference type="Pfam" id="PF00535"/>
    </source>
</evidence>
<accession>A0A161I163</accession>
<protein>
    <submittedName>
        <fullName evidence="2">Putative glycosyltransferase EpsJ</fullName>
        <ecNumber evidence="2">2.4.-.-</ecNumber>
    </submittedName>
</protein>
<dbReference type="SUPFAM" id="SSF53448">
    <property type="entry name" value="Nucleotide-diphospho-sugar transferases"/>
    <property type="match status" value="1"/>
</dbReference>
<dbReference type="Gene3D" id="3.90.550.10">
    <property type="entry name" value="Spore Coat Polysaccharide Biosynthesis Protein SpsA, Chain A"/>
    <property type="match status" value="1"/>
</dbReference>
<dbReference type="CDD" id="cd00761">
    <property type="entry name" value="Glyco_tranf_GTA_type"/>
    <property type="match status" value="1"/>
</dbReference>
<dbReference type="EMBL" id="CP014209">
    <property type="protein sequence ID" value="ANC32843.1"/>
    <property type="molecule type" value="Genomic_DNA"/>
</dbReference>
<evidence type="ECO:0000313" key="2">
    <source>
        <dbReference type="EMBL" id="ANC32843.1"/>
    </source>
</evidence>
<evidence type="ECO:0000313" key="3">
    <source>
        <dbReference type="Proteomes" id="UP000076794"/>
    </source>
</evidence>
<keyword evidence="2" id="KW-0808">Transferase</keyword>
<sequence>MTDARPQVSVVVPARDAGGHLPDALGSLARQGIAPTDLEVVVVDDGSTDDTLEVLEEASTRMPGLRWVHHRTARGVSAARNRGVKESRGRWVTFLDPDDWFYPGHLAHMLAAGDALDVDFLVCDQVQAYGEERRRVRAPEVRRHVGLDPRTGILPTTRSTMVNYVQVSSRFLSRRVVDDGLAVFDEDLPTAEDREWAWRLLLGTRRYAVVDAPGYVYRRQVANSLTDIGDVRQLGFVTAYDGVLDRLRQDATLARYEPKVLRDTIAVLHHHTKRRQAYPDDVWAQLVDRSQGLVDRFDPAVRAEQRAAMDARRAHDLRKQGVHV</sequence>
<dbReference type="AlphaFoldDB" id="A0A161I163"/>
<dbReference type="STRING" id="1300344.I598_3334"/>
<dbReference type="GO" id="GO:0016757">
    <property type="term" value="F:glycosyltransferase activity"/>
    <property type="evidence" value="ECO:0007669"/>
    <property type="project" value="UniProtKB-KW"/>
</dbReference>
<dbReference type="RefSeq" id="WP_068204268.1">
    <property type="nucleotide sequence ID" value="NZ_CP014209.1"/>
</dbReference>
<dbReference type="KEGG" id="ido:I598_3334"/>
<organism evidence="2 3">
    <name type="scientific">Isoptericola dokdonensis DS-3</name>
    <dbReference type="NCBI Taxonomy" id="1300344"/>
    <lineage>
        <taxon>Bacteria</taxon>
        <taxon>Bacillati</taxon>
        <taxon>Actinomycetota</taxon>
        <taxon>Actinomycetes</taxon>
        <taxon>Micrococcales</taxon>
        <taxon>Promicromonosporaceae</taxon>
        <taxon>Isoptericola</taxon>
    </lineage>
</organism>